<dbReference type="InterPro" id="IPR018325">
    <property type="entry name" value="Rad4/PNGase_transGLS-fold"/>
</dbReference>
<feature type="compositionally biased region" description="Basic residues" evidence="6">
    <location>
        <begin position="100"/>
        <end position="110"/>
    </location>
</feature>
<feature type="domain" description="Rad4 beta-hairpin" evidence="10">
    <location>
        <begin position="433"/>
        <end position="507"/>
    </location>
</feature>
<dbReference type="Gene3D" id="3.30.70.2460">
    <property type="entry name" value="Rad4, beta-hairpin domain BHD3"/>
    <property type="match status" value="1"/>
</dbReference>
<name>A0A4V1IVG8_9FUNG</name>
<feature type="region of interest" description="Disordered" evidence="6">
    <location>
        <begin position="91"/>
        <end position="110"/>
    </location>
</feature>
<dbReference type="Gene3D" id="2.20.20.110">
    <property type="entry name" value="Rad4, beta-hairpin domain BHD1"/>
    <property type="match status" value="1"/>
</dbReference>
<feature type="chain" id="PRO_5020635855" description="Rad4-domain-containing protein" evidence="7">
    <location>
        <begin position="40"/>
        <end position="547"/>
    </location>
</feature>
<dbReference type="SMART" id="SM01032">
    <property type="entry name" value="BHD_3"/>
    <property type="match status" value="1"/>
</dbReference>
<dbReference type="STRING" id="1555241.A0A4V1IVG8"/>
<dbReference type="GO" id="GO:0000111">
    <property type="term" value="C:nucleotide-excision repair factor 2 complex"/>
    <property type="evidence" value="ECO:0007669"/>
    <property type="project" value="TreeGrafter"/>
</dbReference>
<dbReference type="InterPro" id="IPR042488">
    <property type="entry name" value="Rad4_BHD3_sf"/>
</dbReference>
<evidence type="ECO:0000256" key="4">
    <source>
        <dbReference type="ARBA" id="ARBA00023204"/>
    </source>
</evidence>
<keyword evidence="4" id="KW-0234">DNA repair</keyword>
<dbReference type="AlphaFoldDB" id="A0A4V1IVG8"/>
<dbReference type="InterPro" id="IPR018326">
    <property type="entry name" value="Rad4_beta-hairpin_dom1"/>
</dbReference>
<gene>
    <name evidence="11" type="ORF">CXG81DRAFT_2207</name>
</gene>
<dbReference type="EMBL" id="ML014115">
    <property type="protein sequence ID" value="RKP04009.1"/>
    <property type="molecule type" value="Genomic_DNA"/>
</dbReference>
<dbReference type="Pfam" id="PF10405">
    <property type="entry name" value="BHD_3"/>
    <property type="match status" value="1"/>
</dbReference>
<organism evidence="11 12">
    <name type="scientific">Caulochytrium protostelioides</name>
    <dbReference type="NCBI Taxonomy" id="1555241"/>
    <lineage>
        <taxon>Eukaryota</taxon>
        <taxon>Fungi</taxon>
        <taxon>Fungi incertae sedis</taxon>
        <taxon>Chytridiomycota</taxon>
        <taxon>Chytridiomycota incertae sedis</taxon>
        <taxon>Chytridiomycetes</taxon>
        <taxon>Caulochytriales</taxon>
        <taxon>Caulochytriaceae</taxon>
        <taxon>Caulochytrium</taxon>
    </lineage>
</organism>
<accession>A0A4V1IVG8</accession>
<dbReference type="PANTHER" id="PTHR12135">
    <property type="entry name" value="DNA REPAIR PROTEIN XP-C / RAD4"/>
    <property type="match status" value="1"/>
</dbReference>
<proteinExistence type="inferred from homology"/>
<evidence type="ECO:0000313" key="12">
    <source>
        <dbReference type="Proteomes" id="UP000274922"/>
    </source>
</evidence>
<feature type="non-terminal residue" evidence="11">
    <location>
        <position position="1"/>
    </location>
</feature>
<keyword evidence="5" id="KW-0539">Nucleus</keyword>
<feature type="signal peptide" evidence="7">
    <location>
        <begin position="1"/>
        <end position="39"/>
    </location>
</feature>
<dbReference type="Gene3D" id="3.90.260.10">
    <property type="entry name" value="Transglutaminase-like"/>
    <property type="match status" value="1"/>
</dbReference>
<comment type="subcellular location">
    <subcellularLocation>
        <location evidence="1">Nucleus</location>
    </subcellularLocation>
</comment>
<dbReference type="GO" id="GO:0071942">
    <property type="term" value="C:XPC complex"/>
    <property type="evidence" value="ECO:0007669"/>
    <property type="project" value="TreeGrafter"/>
</dbReference>
<keyword evidence="12" id="KW-1185">Reference proteome</keyword>
<dbReference type="Pfam" id="PF03835">
    <property type="entry name" value="Rad4"/>
    <property type="match status" value="1"/>
</dbReference>
<evidence type="ECO:0000256" key="5">
    <source>
        <dbReference type="ARBA" id="ARBA00023242"/>
    </source>
</evidence>
<dbReference type="Pfam" id="PF10404">
    <property type="entry name" value="BHD_2"/>
    <property type="match status" value="1"/>
</dbReference>
<comment type="similarity">
    <text evidence="2">Belongs to the XPC family.</text>
</comment>
<dbReference type="GO" id="GO:0006289">
    <property type="term" value="P:nucleotide-excision repair"/>
    <property type="evidence" value="ECO:0007669"/>
    <property type="project" value="InterPro"/>
</dbReference>
<dbReference type="SMART" id="SM01031">
    <property type="entry name" value="BHD_2"/>
    <property type="match status" value="1"/>
</dbReference>
<evidence type="ECO:0000256" key="7">
    <source>
        <dbReference type="SAM" id="SignalP"/>
    </source>
</evidence>
<dbReference type="Pfam" id="PF10403">
    <property type="entry name" value="BHD_1"/>
    <property type="match status" value="1"/>
</dbReference>
<keyword evidence="3" id="KW-0227">DNA damage</keyword>
<reference evidence="12" key="1">
    <citation type="journal article" date="2018" name="Nat. Microbiol.">
        <title>Leveraging single-cell genomics to expand the fungal tree of life.</title>
        <authorList>
            <person name="Ahrendt S.R."/>
            <person name="Quandt C.A."/>
            <person name="Ciobanu D."/>
            <person name="Clum A."/>
            <person name="Salamov A."/>
            <person name="Andreopoulos B."/>
            <person name="Cheng J.F."/>
            <person name="Woyke T."/>
            <person name="Pelin A."/>
            <person name="Henrissat B."/>
            <person name="Reynolds N.K."/>
            <person name="Benny G.L."/>
            <person name="Smith M.E."/>
            <person name="James T.Y."/>
            <person name="Grigoriev I.V."/>
        </authorList>
    </citation>
    <scope>NUCLEOTIDE SEQUENCE [LARGE SCALE GENOMIC DNA]</scope>
    <source>
        <strain evidence="12">ATCC 52028</strain>
    </source>
</reference>
<evidence type="ECO:0000259" key="9">
    <source>
        <dbReference type="SMART" id="SM01031"/>
    </source>
</evidence>
<feature type="non-terminal residue" evidence="11">
    <location>
        <position position="547"/>
    </location>
</feature>
<sequence>PKKKPGRGIRKEDRVRRYIIHQTHLLCLLVSVLTRHAVCDDPQLQTTVAALLPSRLAEVFQRLRPKIAQPFLSHMNLVARWWSRSLCAKAHAGPPPNRAKPSKPKRPRIRRAADVRTAFAGVGAAIAEHGLRWDPVIHGSIGDPETAALGFVALCRRMGVRARLVASLHPVSLQIKRHEQAATPPFVLWAEVCDPFSHTWMPVHVTQGVVNNPLVFDSGAASDPQSQLSYIVACEPGRGVKDVTRRYCLLWGQKTAKLRLPPVAAGISWWLRTLRLLSHDRQDHADDREQEQFETLSKNEAMPTTLAGFRDHPLYAIERDLRRHEVMHPAGERYGIGRFREWVVYPRYHVHETFSREQWARRGMRVRDGEAPAKRVPARAATVRRQREIVAAQVENARTGMDDPEADPSMTALFGSWQTEKLAPPPLLSGDPLPRNAFGNFEAFHPNAIPIGAVHIRNPGAAKVAKRLGIEHVPVVVDFSFRSGHSHPVIDGILVRDAMVEVLESAADTFTEHTEAEAAKKRRLQLHQRWRYMYKAVLTRARVMHQY</sequence>
<dbReference type="InterPro" id="IPR038765">
    <property type="entry name" value="Papain-like_cys_pep_sf"/>
</dbReference>
<dbReference type="GO" id="GO:0005737">
    <property type="term" value="C:cytoplasm"/>
    <property type="evidence" value="ECO:0007669"/>
    <property type="project" value="TreeGrafter"/>
</dbReference>
<evidence type="ECO:0000256" key="6">
    <source>
        <dbReference type="SAM" id="MobiDB-lite"/>
    </source>
</evidence>
<evidence type="ECO:0000259" key="10">
    <source>
        <dbReference type="SMART" id="SM01032"/>
    </source>
</evidence>
<dbReference type="InterPro" id="IPR018327">
    <property type="entry name" value="BHD_2"/>
</dbReference>
<evidence type="ECO:0000256" key="2">
    <source>
        <dbReference type="ARBA" id="ARBA00009525"/>
    </source>
</evidence>
<dbReference type="SMART" id="SM01030">
    <property type="entry name" value="BHD_1"/>
    <property type="match status" value="1"/>
</dbReference>
<evidence type="ECO:0000256" key="1">
    <source>
        <dbReference type="ARBA" id="ARBA00004123"/>
    </source>
</evidence>
<keyword evidence="7" id="KW-0732">Signal</keyword>
<evidence type="ECO:0000259" key="8">
    <source>
        <dbReference type="SMART" id="SM01030"/>
    </source>
</evidence>
<dbReference type="Proteomes" id="UP000274922">
    <property type="component" value="Unassembled WGS sequence"/>
</dbReference>
<evidence type="ECO:0008006" key="13">
    <source>
        <dbReference type="Google" id="ProtNLM"/>
    </source>
</evidence>
<evidence type="ECO:0000313" key="11">
    <source>
        <dbReference type="EMBL" id="RKP04009.1"/>
    </source>
</evidence>
<feature type="domain" description="Rad4 beta-hairpin" evidence="8">
    <location>
        <begin position="298"/>
        <end position="351"/>
    </location>
</feature>
<dbReference type="GO" id="GO:0003697">
    <property type="term" value="F:single-stranded DNA binding"/>
    <property type="evidence" value="ECO:0007669"/>
    <property type="project" value="TreeGrafter"/>
</dbReference>
<feature type="domain" description="Rad4 beta-hairpin" evidence="9">
    <location>
        <begin position="353"/>
        <end position="425"/>
    </location>
</feature>
<dbReference type="OrthoDB" id="300780at2759"/>
<dbReference type="InterPro" id="IPR004583">
    <property type="entry name" value="DNA_repair_Rad4"/>
</dbReference>
<dbReference type="GO" id="GO:0003684">
    <property type="term" value="F:damaged DNA binding"/>
    <property type="evidence" value="ECO:0007669"/>
    <property type="project" value="InterPro"/>
</dbReference>
<dbReference type="InterPro" id="IPR036985">
    <property type="entry name" value="Transglutaminase-like_sf"/>
</dbReference>
<protein>
    <recommendedName>
        <fullName evidence="13">Rad4-domain-containing protein</fullName>
    </recommendedName>
</protein>
<dbReference type="PANTHER" id="PTHR12135:SF0">
    <property type="entry name" value="DNA REPAIR PROTEIN COMPLEMENTING XP-C CELLS"/>
    <property type="match status" value="1"/>
</dbReference>
<dbReference type="InterPro" id="IPR018328">
    <property type="entry name" value="Rad4_beta-hairpin_dom3"/>
</dbReference>
<evidence type="ECO:0000256" key="3">
    <source>
        <dbReference type="ARBA" id="ARBA00022763"/>
    </source>
</evidence>
<dbReference type="SUPFAM" id="SSF54001">
    <property type="entry name" value="Cysteine proteinases"/>
    <property type="match status" value="1"/>
</dbReference>
<dbReference type="GO" id="GO:0006298">
    <property type="term" value="P:mismatch repair"/>
    <property type="evidence" value="ECO:0007669"/>
    <property type="project" value="TreeGrafter"/>
</dbReference>